<comment type="caution">
    <text evidence="1">The sequence shown here is derived from an EMBL/GenBank/DDBJ whole genome shotgun (WGS) entry which is preliminary data.</text>
</comment>
<organism evidence="1 2">
    <name type="scientific">Mycolicibacterium septicum</name>
    <dbReference type="NCBI Taxonomy" id="98668"/>
    <lineage>
        <taxon>Bacteria</taxon>
        <taxon>Bacillati</taxon>
        <taxon>Actinomycetota</taxon>
        <taxon>Actinomycetes</taxon>
        <taxon>Mycobacteriales</taxon>
        <taxon>Mycobacteriaceae</taxon>
        <taxon>Mycolicibacterium</taxon>
    </lineage>
</organism>
<proteinExistence type="predicted"/>
<dbReference type="RefSeq" id="WP_409549225.1">
    <property type="nucleotide sequence ID" value="NZ_JBKBDE010000002.1"/>
</dbReference>
<name>A0ABW9LQV5_9MYCO</name>
<dbReference type="SUPFAM" id="SSF53474">
    <property type="entry name" value="alpha/beta-Hydrolases"/>
    <property type="match status" value="1"/>
</dbReference>
<evidence type="ECO:0008006" key="3">
    <source>
        <dbReference type="Google" id="ProtNLM"/>
    </source>
</evidence>
<dbReference type="Gene3D" id="3.40.50.1820">
    <property type="entry name" value="alpha/beta hydrolase"/>
    <property type="match status" value="1"/>
</dbReference>
<dbReference type="InterPro" id="IPR029058">
    <property type="entry name" value="AB_hydrolase_fold"/>
</dbReference>
<sequence>MTIPTLAVVGEHDALLIDKNLGETTTFDTIKRVHDSVTDNFDFEVVPGAGHMQCLQRNAHDTYSAMGRWLDALARA</sequence>
<gene>
    <name evidence="1" type="ORF">ACK4CP_08340</name>
</gene>
<evidence type="ECO:0000313" key="1">
    <source>
        <dbReference type="EMBL" id="MFN6550396.1"/>
    </source>
</evidence>
<accession>A0ABW9LQV5</accession>
<reference evidence="1 2" key="1">
    <citation type="submission" date="2024-12" db="EMBL/GenBank/DDBJ databases">
        <title>The coexistence of Mycolicibacterium septicum and Mycolicibacterium nivoides in clinical samples.</title>
        <authorList>
            <person name="Wang C."/>
            <person name="Feng Y."/>
            <person name="Zong Z."/>
        </authorList>
    </citation>
    <scope>NUCLEOTIDE SEQUENCE [LARGE SCALE GENOMIC DNA]</scope>
    <source>
        <strain evidence="1 2">120310</strain>
    </source>
</reference>
<dbReference type="Proteomes" id="UP001635817">
    <property type="component" value="Unassembled WGS sequence"/>
</dbReference>
<dbReference type="EMBL" id="JBKBDE010000002">
    <property type="protein sequence ID" value="MFN6550396.1"/>
    <property type="molecule type" value="Genomic_DNA"/>
</dbReference>
<protein>
    <recommendedName>
        <fullName evidence="3">Peptidase S9 prolyl oligopeptidase catalytic domain-containing protein</fullName>
    </recommendedName>
</protein>
<evidence type="ECO:0000313" key="2">
    <source>
        <dbReference type="Proteomes" id="UP001635817"/>
    </source>
</evidence>
<keyword evidence="2" id="KW-1185">Reference proteome</keyword>